<proteinExistence type="predicted"/>
<sequence>MYDDGGGSTLPGPGLWAIHHHYENAATTSSHTRISERSPGHKHRGRRVSTSIGIHHANTTTAQAPPLRRIHPVMSPSSMRPAAPHAASSRSSSSWQSRNQHQHQSKEEEQHQNQRLSSITSASNSPPPSTSTPHPPPPPPKPRTERENIPKRPLCKPRHPLADPRTACSVRAHGPIGVLADGLSYAAEDGDGEQDQDQDEEYDEFDDEAVAATTATTTTTTTTAFPRKDWSRAMRTFVSLFVQLRLHLLSRFPKQAGKETDGKRVQPKTSTIAPHRRFSWTLRTLLAVLRS</sequence>
<feature type="compositionally biased region" description="Low complexity" evidence="1">
    <location>
        <begin position="113"/>
        <end position="124"/>
    </location>
</feature>
<feature type="compositionally biased region" description="Low complexity" evidence="1">
    <location>
        <begin position="75"/>
        <end position="99"/>
    </location>
</feature>
<protein>
    <submittedName>
        <fullName evidence="2">Uncharacterized protein</fullName>
    </submittedName>
</protein>
<organism evidence="2 3">
    <name type="scientific">Phyllosticta citrichinensis</name>
    <dbReference type="NCBI Taxonomy" id="1130410"/>
    <lineage>
        <taxon>Eukaryota</taxon>
        <taxon>Fungi</taxon>
        <taxon>Dikarya</taxon>
        <taxon>Ascomycota</taxon>
        <taxon>Pezizomycotina</taxon>
        <taxon>Dothideomycetes</taxon>
        <taxon>Dothideomycetes incertae sedis</taxon>
        <taxon>Botryosphaeriales</taxon>
        <taxon>Phyllostictaceae</taxon>
        <taxon>Phyllosticta</taxon>
    </lineage>
</organism>
<feature type="region of interest" description="Disordered" evidence="1">
    <location>
        <begin position="26"/>
        <end position="162"/>
    </location>
</feature>
<dbReference type="Proteomes" id="UP001456524">
    <property type="component" value="Unassembled WGS sequence"/>
</dbReference>
<gene>
    <name evidence="2" type="ORF">IWX90DRAFT_432277</name>
</gene>
<accession>A0ABR1XT44</accession>
<evidence type="ECO:0000256" key="1">
    <source>
        <dbReference type="SAM" id="MobiDB-lite"/>
    </source>
</evidence>
<name>A0ABR1XT44_9PEZI</name>
<keyword evidence="3" id="KW-1185">Reference proteome</keyword>
<evidence type="ECO:0000313" key="2">
    <source>
        <dbReference type="EMBL" id="KAK8166257.1"/>
    </source>
</evidence>
<dbReference type="EMBL" id="JBBWUH010000005">
    <property type="protein sequence ID" value="KAK8166257.1"/>
    <property type="molecule type" value="Genomic_DNA"/>
</dbReference>
<reference evidence="2 3" key="1">
    <citation type="journal article" date="2022" name="G3 (Bethesda)">
        <title>Enemy or ally: a genomic approach to elucidate the lifestyle of Phyllosticta citrichinaensis.</title>
        <authorList>
            <person name="Buijs V.A."/>
            <person name="Groenewald J.Z."/>
            <person name="Haridas S."/>
            <person name="LaButti K.M."/>
            <person name="Lipzen A."/>
            <person name="Martin F.M."/>
            <person name="Barry K."/>
            <person name="Grigoriev I.V."/>
            <person name="Crous P.W."/>
            <person name="Seidl M.F."/>
        </authorList>
    </citation>
    <scope>NUCLEOTIDE SEQUENCE [LARGE SCALE GENOMIC DNA]</scope>
    <source>
        <strain evidence="2 3">CBS 129764</strain>
    </source>
</reference>
<comment type="caution">
    <text evidence="2">The sequence shown here is derived from an EMBL/GenBank/DDBJ whole genome shotgun (WGS) entry which is preliminary data.</text>
</comment>
<feature type="compositionally biased region" description="Pro residues" evidence="1">
    <location>
        <begin position="125"/>
        <end position="141"/>
    </location>
</feature>
<evidence type="ECO:0000313" key="3">
    <source>
        <dbReference type="Proteomes" id="UP001456524"/>
    </source>
</evidence>
<feature type="compositionally biased region" description="Polar residues" evidence="1">
    <location>
        <begin position="48"/>
        <end position="63"/>
    </location>
</feature>